<dbReference type="InterPro" id="IPR015421">
    <property type="entry name" value="PyrdxlP-dep_Trfase_major"/>
</dbReference>
<comment type="caution">
    <text evidence="9">The sequence shown here is derived from an EMBL/GenBank/DDBJ whole genome shotgun (WGS) entry which is preliminary data.</text>
</comment>
<dbReference type="HAMAP" id="MF_01376">
    <property type="entry name" value="PhnW_aminotrans_5"/>
    <property type="match status" value="1"/>
</dbReference>
<reference evidence="9" key="1">
    <citation type="submission" date="2022-01" db="EMBL/GenBank/DDBJ databases">
        <title>Colwellia maritima, isolated from seawater.</title>
        <authorList>
            <person name="Kristyanto S."/>
            <person name="Jung J."/>
            <person name="Jeon C.O."/>
        </authorList>
    </citation>
    <scope>NUCLEOTIDE SEQUENCE</scope>
    <source>
        <strain evidence="9">MSW7</strain>
    </source>
</reference>
<feature type="modified residue" description="N6-(pyridoxal phosphate)lysine" evidence="7">
    <location>
        <position position="192"/>
    </location>
</feature>
<dbReference type="NCBIfam" id="TIGR02326">
    <property type="entry name" value="transamin_PhnW"/>
    <property type="match status" value="1"/>
</dbReference>
<comment type="similarity">
    <text evidence="7">Belongs to the class-V pyridoxal-phosphate-dependent aminotransferase family. PhnW subfamily.</text>
</comment>
<sequence>MAHYLLLTPGPLTTSETVKQSMLQDWCTWDDDYNIDVVQKIRHDLLILATSHQGYTSTLLQGSGTACVEAVLGSAIGNNDKILVIDNGAYGRRMAEICEVLKLNYHVIKLDEVMVPNVEDIAKALTADIGFTHLAMVHCETTTGMLNPIAAVAELCQQHSVTFILDAMSSFGGMRFDIGELDVGFMISSANKCIQGVPGFGFVIAKQTLMKECKGKARSLSLDLYDQWHTMETSNGKWRFTSPTHVVRAFAQAMKELELEGGISARASRYATNQTVLVEGMRELGFTTLLPDEHHSPIITSFVSPSETEYDFKRFYHALKQLGFVIYPGKVSNADCFRIGNIGEVYPEDIKRLITAIAQAKYW</sequence>
<keyword evidence="10" id="KW-1185">Reference proteome</keyword>
<dbReference type="Pfam" id="PF00266">
    <property type="entry name" value="Aminotran_5"/>
    <property type="match status" value="1"/>
</dbReference>
<dbReference type="PIRSF" id="PIRSF000524">
    <property type="entry name" value="SPT"/>
    <property type="match status" value="1"/>
</dbReference>
<evidence type="ECO:0000256" key="4">
    <source>
        <dbReference type="ARBA" id="ARBA00022898"/>
    </source>
</evidence>
<accession>A0ABS9WYB4</accession>
<evidence type="ECO:0000313" key="9">
    <source>
        <dbReference type="EMBL" id="MCI2282191.1"/>
    </source>
</evidence>
<organism evidence="9 10">
    <name type="scientific">Colwellia maritima</name>
    <dbReference type="NCBI Taxonomy" id="2912588"/>
    <lineage>
        <taxon>Bacteria</taxon>
        <taxon>Pseudomonadati</taxon>
        <taxon>Pseudomonadota</taxon>
        <taxon>Gammaproteobacteria</taxon>
        <taxon>Alteromonadales</taxon>
        <taxon>Colwelliaceae</taxon>
        <taxon>Colwellia</taxon>
    </lineage>
</organism>
<evidence type="ECO:0000256" key="6">
    <source>
        <dbReference type="ARBA" id="ARBA00049460"/>
    </source>
</evidence>
<dbReference type="InterPro" id="IPR000192">
    <property type="entry name" value="Aminotrans_V_dom"/>
</dbReference>
<dbReference type="Gene3D" id="3.90.1150.10">
    <property type="entry name" value="Aspartate Aminotransferase, domain 1"/>
    <property type="match status" value="1"/>
</dbReference>
<evidence type="ECO:0000259" key="8">
    <source>
        <dbReference type="Pfam" id="PF00266"/>
    </source>
</evidence>
<dbReference type="PANTHER" id="PTHR42778">
    <property type="entry name" value="2-AMINOETHYLPHOSPHONATE--PYRUVATE TRANSAMINASE"/>
    <property type="match status" value="1"/>
</dbReference>
<dbReference type="InterPro" id="IPR012703">
    <property type="entry name" value="NH2EtPonate_pyrv_transaminase"/>
</dbReference>
<dbReference type="PANTHER" id="PTHR42778:SF1">
    <property type="entry name" value="2-AMINOETHYLPHOSPHONATE--PYRUVATE TRANSAMINASE"/>
    <property type="match status" value="1"/>
</dbReference>
<dbReference type="InterPro" id="IPR015424">
    <property type="entry name" value="PyrdxlP-dep_Trfase"/>
</dbReference>
<keyword evidence="2 7" id="KW-0032">Aminotransferase</keyword>
<dbReference type="EC" id="2.6.1.37" evidence="7"/>
<protein>
    <recommendedName>
        <fullName evidence="7">2-aminoethylphosphonate--pyruvate transaminase</fullName>
        <ecNumber evidence="7">2.6.1.37</ecNumber>
    </recommendedName>
    <alternativeName>
        <fullName evidence="7">2-aminoethylphosphonate aminotransferase</fullName>
    </alternativeName>
    <alternativeName>
        <fullName evidence="7">AEP transaminase</fullName>
        <shortName evidence="7">AEPT</shortName>
    </alternativeName>
</protein>
<comment type="subunit">
    <text evidence="7">Homodimer.</text>
</comment>
<keyword evidence="4 7" id="KW-0663">Pyridoxal phosphate</keyword>
<keyword evidence="3 7" id="KW-0808">Transferase</keyword>
<keyword evidence="5 7" id="KW-0670">Pyruvate</keyword>
<dbReference type="SUPFAM" id="SSF53383">
    <property type="entry name" value="PLP-dependent transferases"/>
    <property type="match status" value="1"/>
</dbReference>
<evidence type="ECO:0000256" key="3">
    <source>
        <dbReference type="ARBA" id="ARBA00022679"/>
    </source>
</evidence>
<comment type="function">
    <text evidence="7">Involved in phosphonate degradation.</text>
</comment>
<dbReference type="NCBIfam" id="TIGR03301">
    <property type="entry name" value="PhnW-AepZ"/>
    <property type="match status" value="1"/>
</dbReference>
<comment type="catalytic activity">
    <reaction evidence="6 7">
        <text>(2-aminoethyl)phosphonate + pyruvate = phosphonoacetaldehyde + L-alanine</text>
        <dbReference type="Rhea" id="RHEA:17021"/>
        <dbReference type="ChEBI" id="CHEBI:15361"/>
        <dbReference type="ChEBI" id="CHEBI:57418"/>
        <dbReference type="ChEBI" id="CHEBI:57972"/>
        <dbReference type="ChEBI" id="CHEBI:58383"/>
        <dbReference type="EC" id="2.6.1.37"/>
    </reaction>
</comment>
<evidence type="ECO:0000256" key="7">
    <source>
        <dbReference type="HAMAP-Rule" id="MF_01376"/>
    </source>
</evidence>
<dbReference type="GO" id="GO:0047304">
    <property type="term" value="F:2-aminoethylphosphonate-pyruvate transaminase activity"/>
    <property type="evidence" value="ECO:0007669"/>
    <property type="project" value="UniProtKB-EC"/>
</dbReference>
<evidence type="ECO:0000256" key="5">
    <source>
        <dbReference type="ARBA" id="ARBA00023317"/>
    </source>
</evidence>
<evidence type="ECO:0000313" key="10">
    <source>
        <dbReference type="Proteomes" id="UP001139646"/>
    </source>
</evidence>
<evidence type="ECO:0000256" key="1">
    <source>
        <dbReference type="ARBA" id="ARBA00001933"/>
    </source>
</evidence>
<dbReference type="Proteomes" id="UP001139646">
    <property type="component" value="Unassembled WGS sequence"/>
</dbReference>
<name>A0ABS9WYB4_9GAMM</name>
<feature type="domain" description="Aminotransferase class V" evidence="8">
    <location>
        <begin position="66"/>
        <end position="309"/>
    </location>
</feature>
<gene>
    <name evidence="7 9" type="primary">phnW</name>
    <name evidence="9" type="ORF">L3081_00735</name>
</gene>
<dbReference type="Gene3D" id="3.40.640.10">
    <property type="entry name" value="Type I PLP-dependent aspartate aminotransferase-like (Major domain)"/>
    <property type="match status" value="1"/>
</dbReference>
<comment type="cofactor">
    <cofactor evidence="1 7">
        <name>pyridoxal 5'-phosphate</name>
        <dbReference type="ChEBI" id="CHEBI:597326"/>
    </cofactor>
</comment>
<dbReference type="NCBIfam" id="NF010006">
    <property type="entry name" value="PRK13479.1"/>
    <property type="match status" value="1"/>
</dbReference>
<dbReference type="RefSeq" id="WP_242282765.1">
    <property type="nucleotide sequence ID" value="NZ_JAKKSL010000001.1"/>
</dbReference>
<proteinExistence type="inferred from homology"/>
<dbReference type="InterPro" id="IPR024169">
    <property type="entry name" value="SP_NH2Trfase/AEP_transaminase"/>
</dbReference>
<evidence type="ECO:0000256" key="2">
    <source>
        <dbReference type="ARBA" id="ARBA00022576"/>
    </source>
</evidence>
<dbReference type="EMBL" id="JAKKSL010000001">
    <property type="protein sequence ID" value="MCI2282191.1"/>
    <property type="molecule type" value="Genomic_DNA"/>
</dbReference>
<dbReference type="InterPro" id="IPR015422">
    <property type="entry name" value="PyrdxlP-dep_Trfase_small"/>
</dbReference>